<reference evidence="2 3" key="2">
    <citation type="submission" date="2015-09" db="EMBL/GenBank/DDBJ databases">
        <title>Heavy metals and arsenic resistance mechanisms in polyextremophilic archaea of the family Ferroplasmaceae.</title>
        <authorList>
            <person name="Bulaev A.G."/>
            <person name="Kanygina A.V."/>
        </authorList>
    </citation>
    <scope>NUCLEOTIDE SEQUENCE [LARGE SCALE GENOMIC DNA]</scope>
    <source>
        <strain evidence="2 3">VT</strain>
    </source>
</reference>
<evidence type="ECO:0000313" key="2">
    <source>
        <dbReference type="EMBL" id="KQB35653.1"/>
    </source>
</evidence>
<dbReference type="PANTHER" id="PTHR36155:SF1">
    <property type="entry name" value="BLL5354 PROTEIN"/>
    <property type="match status" value="1"/>
</dbReference>
<evidence type="ECO:0000313" key="3">
    <source>
        <dbReference type="Proteomes" id="UP000050320"/>
    </source>
</evidence>
<evidence type="ECO:0000313" key="4">
    <source>
        <dbReference type="Proteomes" id="UP000050515"/>
    </source>
</evidence>
<dbReference type="Pfam" id="PF04008">
    <property type="entry name" value="Adenosine_kin"/>
    <property type="match status" value="1"/>
</dbReference>
<dbReference type="InterPro" id="IPR007153">
    <property type="entry name" value="Adenosine_kinase"/>
</dbReference>
<accession>A0A0P9CKK0</accession>
<gene>
    <name evidence="2" type="ORF">AOG54_02815</name>
    <name evidence="1" type="ORF">SE19_07975</name>
</gene>
<dbReference type="PANTHER" id="PTHR36155">
    <property type="entry name" value="BLL5354 PROTEIN"/>
    <property type="match status" value="1"/>
</dbReference>
<evidence type="ECO:0000313" key="1">
    <source>
        <dbReference type="EMBL" id="KPV45876.1"/>
    </source>
</evidence>
<dbReference type="Proteomes" id="UP000050515">
    <property type="component" value="Unassembled WGS sequence"/>
</dbReference>
<keyword evidence="1" id="KW-0808">Transferase</keyword>
<dbReference type="EMBL" id="LJCQ01000359">
    <property type="protein sequence ID" value="KPV45876.1"/>
    <property type="molecule type" value="Genomic_DNA"/>
</dbReference>
<dbReference type="EMBL" id="LKBG01000100">
    <property type="protein sequence ID" value="KQB35653.1"/>
    <property type="molecule type" value="Genomic_DNA"/>
</dbReference>
<organism evidence="1 4">
    <name type="scientific">Acidiplasma aeolicum</name>
    <dbReference type="NCBI Taxonomy" id="507754"/>
    <lineage>
        <taxon>Archaea</taxon>
        <taxon>Methanobacteriati</taxon>
        <taxon>Thermoplasmatota</taxon>
        <taxon>Thermoplasmata</taxon>
        <taxon>Thermoplasmatales</taxon>
        <taxon>Ferroplasmaceae</taxon>
        <taxon>Acidiplasma</taxon>
    </lineage>
</organism>
<sequence>MFMEMDEIDIDIPENTNIILGYSHFIKTVEDLNEIIKTTVPQSSYAIVFSEASGERLIRYEGNDEFLINLGIENIRKISAGHTFLIYLKNAYPINVLNAIKLCQEVGTIYAATANPLKVIIARTDNGNAVLGVSDGYSPLGVEDEAAKKKRHKLLRDIGYKS</sequence>
<dbReference type="Gene3D" id="3.40.1520.10">
    <property type="entry name" value="Ta1353-like"/>
    <property type="match status" value="1"/>
</dbReference>
<proteinExistence type="predicted"/>
<dbReference type="GO" id="GO:0016740">
    <property type="term" value="F:transferase activity"/>
    <property type="evidence" value="ECO:0007669"/>
    <property type="project" value="UniProtKB-KW"/>
</dbReference>
<keyword evidence="3" id="KW-1185">Reference proteome</keyword>
<comment type="caution">
    <text evidence="1">The sequence shown here is derived from an EMBL/GenBank/DDBJ whole genome shotgun (WGS) entry which is preliminary data.</text>
</comment>
<dbReference type="AlphaFoldDB" id="A0A0P9CKK0"/>
<dbReference type="PATRIC" id="fig|507754.4.peg.268"/>
<dbReference type="InterPro" id="IPR036902">
    <property type="entry name" value="Ta1353-like_sf"/>
</dbReference>
<reference evidence="1 4" key="1">
    <citation type="submission" date="2015-09" db="EMBL/GenBank/DDBJ databases">
        <title>Draft genome sequence of Acidiplasma aeolicum DSM 18409.</title>
        <authorList>
            <person name="Hemp J."/>
        </authorList>
    </citation>
    <scope>NUCLEOTIDE SEQUENCE [LARGE SCALE GENOMIC DNA]</scope>
    <source>
        <strain evidence="1 4">V</strain>
    </source>
</reference>
<dbReference type="Proteomes" id="UP000050320">
    <property type="component" value="Unassembled WGS sequence"/>
</dbReference>
<protein>
    <submittedName>
        <fullName evidence="1">Adenosine monophosphate-protein transferase</fullName>
    </submittedName>
</protein>
<name>A0A0P9CKK0_9ARCH</name>
<dbReference type="SUPFAM" id="SSF103165">
    <property type="entry name" value="Ta1353-like"/>
    <property type="match status" value="1"/>
</dbReference>